<dbReference type="InterPro" id="IPR003593">
    <property type="entry name" value="AAA+_ATPase"/>
</dbReference>
<feature type="transmembrane region" description="Helical" evidence="8">
    <location>
        <begin position="156"/>
        <end position="175"/>
    </location>
</feature>
<keyword evidence="5 8" id="KW-1133">Transmembrane helix</keyword>
<dbReference type="PANTHER" id="PTHR43394">
    <property type="entry name" value="ATP-DEPENDENT PERMEASE MDL1, MITOCHONDRIAL"/>
    <property type="match status" value="1"/>
</dbReference>
<keyword evidence="6 8" id="KW-0472">Membrane</keyword>
<dbReference type="RefSeq" id="WP_179825260.1">
    <property type="nucleotide sequence ID" value="NZ_JACCFS010000001.1"/>
</dbReference>
<comment type="caution">
    <text evidence="11">The sequence shown here is derived from an EMBL/GenBank/DDBJ whole genome shotgun (WGS) entry which is preliminary data.</text>
</comment>
<dbReference type="PROSITE" id="PS00211">
    <property type="entry name" value="ABC_TRANSPORTER_1"/>
    <property type="match status" value="1"/>
</dbReference>
<evidence type="ECO:0000259" key="10">
    <source>
        <dbReference type="PROSITE" id="PS50929"/>
    </source>
</evidence>
<dbReference type="SUPFAM" id="SSF52540">
    <property type="entry name" value="P-loop containing nucleoside triphosphate hydrolases"/>
    <property type="match status" value="1"/>
</dbReference>
<dbReference type="InterPro" id="IPR003439">
    <property type="entry name" value="ABC_transporter-like_ATP-bd"/>
</dbReference>
<evidence type="ECO:0000256" key="8">
    <source>
        <dbReference type="SAM" id="Phobius"/>
    </source>
</evidence>
<sequence>MTDRPADRLLVRTVRAHLGRNVLLTSLFLAGAGGALLVPSAVASAVDARLGGQGNGAVWWLGAVILLVACTNVATQAMTALCVADATVELRSRALGHLLRLSTTERERFSTGDLTMRITSAAGVAASIVALPGRFLASVTVSGGALVALWLVDPRIACTFLLGVPAAFLLMKVFVGRATPVLDRQLAVQGRISGLLLEVLTGIRSVRSAGSERRETARVLRPLPELRSAGEAMWDMQARVSWQAGLLAPAMQVLVLATAGYVLTTGGIGPGSLLAASGYTLLALGLFEQVAVFMGLAQTRAGARRLLEIEHASPMAYGDRELPPGPGSVRFRGVGVRGPEGALLAGVDLHVPGGAVVAVVGRSGAGKTLLASLAGRLRDPDEGRVEIDGVPLRELSAKALGEAVGWAFERPAHLGRTLADTIRLGNGDLELPQVVEAARRARADGFVRRLPRGYDTPPAEAPMSGGELQRLGLARAMAHQGRLLILDEAMSSLDSVTEHEITGVLDDALSDRTQIALVHRMSRAARADLVLWLDAGRVRAFAPHRELFHEPGYRELFGSEEPDAPHPSRTAGATDTKEPSDAVQA</sequence>
<feature type="transmembrane region" description="Helical" evidence="8">
    <location>
        <begin position="244"/>
        <end position="264"/>
    </location>
</feature>
<dbReference type="AlphaFoldDB" id="A0A7Z0JB06"/>
<feature type="domain" description="ABC transporter" evidence="9">
    <location>
        <begin position="329"/>
        <end position="560"/>
    </location>
</feature>
<evidence type="ECO:0000313" key="11">
    <source>
        <dbReference type="EMBL" id="NYJ35838.1"/>
    </source>
</evidence>
<evidence type="ECO:0000313" key="12">
    <source>
        <dbReference type="Proteomes" id="UP000572051"/>
    </source>
</evidence>
<comment type="subcellular location">
    <subcellularLocation>
        <location evidence="1">Cell membrane</location>
        <topology evidence="1">Multi-pass membrane protein</topology>
    </subcellularLocation>
</comment>
<dbReference type="GO" id="GO:0016887">
    <property type="term" value="F:ATP hydrolysis activity"/>
    <property type="evidence" value="ECO:0007669"/>
    <property type="project" value="InterPro"/>
</dbReference>
<dbReference type="Gene3D" id="3.40.50.300">
    <property type="entry name" value="P-loop containing nucleotide triphosphate hydrolases"/>
    <property type="match status" value="1"/>
</dbReference>
<name>A0A7Z0JB06_9ACTN</name>
<proteinExistence type="predicted"/>
<feature type="transmembrane region" description="Helical" evidence="8">
    <location>
        <begin position="276"/>
        <end position="297"/>
    </location>
</feature>
<reference evidence="11 12" key="1">
    <citation type="submission" date="2020-07" db="EMBL/GenBank/DDBJ databases">
        <title>Sequencing the genomes of 1000 actinobacteria strains.</title>
        <authorList>
            <person name="Klenk H.-P."/>
        </authorList>
    </citation>
    <scope>NUCLEOTIDE SEQUENCE [LARGE SCALE GENOMIC DNA]</scope>
    <source>
        <strain evidence="11 12">DSM 44442</strain>
    </source>
</reference>
<keyword evidence="12" id="KW-1185">Reference proteome</keyword>
<dbReference type="InterPro" id="IPR036640">
    <property type="entry name" value="ABC1_TM_sf"/>
</dbReference>
<dbReference type="GO" id="GO:0005524">
    <property type="term" value="F:ATP binding"/>
    <property type="evidence" value="ECO:0007669"/>
    <property type="project" value="UniProtKB-KW"/>
</dbReference>
<feature type="transmembrane region" description="Helical" evidence="8">
    <location>
        <begin position="124"/>
        <end position="150"/>
    </location>
</feature>
<feature type="transmembrane region" description="Helical" evidence="8">
    <location>
        <begin position="58"/>
        <end position="83"/>
    </location>
</feature>
<dbReference type="SMART" id="SM00382">
    <property type="entry name" value="AAA"/>
    <property type="match status" value="1"/>
</dbReference>
<feature type="domain" description="ABC transmembrane type-1" evidence="10">
    <location>
        <begin position="22"/>
        <end position="299"/>
    </location>
</feature>
<gene>
    <name evidence="11" type="ORF">HNR10_003719</name>
</gene>
<feature type="compositionally biased region" description="Basic and acidic residues" evidence="7">
    <location>
        <begin position="575"/>
        <end position="585"/>
    </location>
</feature>
<keyword evidence="3" id="KW-0547">Nucleotide-binding</keyword>
<dbReference type="GO" id="GO:0015421">
    <property type="term" value="F:ABC-type oligopeptide transporter activity"/>
    <property type="evidence" value="ECO:0007669"/>
    <property type="project" value="TreeGrafter"/>
</dbReference>
<evidence type="ECO:0000256" key="7">
    <source>
        <dbReference type="SAM" id="MobiDB-lite"/>
    </source>
</evidence>
<dbReference type="Pfam" id="PF00664">
    <property type="entry name" value="ABC_membrane"/>
    <property type="match status" value="1"/>
</dbReference>
<dbReference type="InterPro" id="IPR039421">
    <property type="entry name" value="Type_1_exporter"/>
</dbReference>
<dbReference type="PROSITE" id="PS50929">
    <property type="entry name" value="ABC_TM1F"/>
    <property type="match status" value="1"/>
</dbReference>
<evidence type="ECO:0000256" key="1">
    <source>
        <dbReference type="ARBA" id="ARBA00004651"/>
    </source>
</evidence>
<feature type="transmembrane region" description="Helical" evidence="8">
    <location>
        <begin position="21"/>
        <end position="46"/>
    </location>
</feature>
<organism evidence="11 12">
    <name type="scientific">Nocardiopsis aegyptia</name>
    <dbReference type="NCBI Taxonomy" id="220378"/>
    <lineage>
        <taxon>Bacteria</taxon>
        <taxon>Bacillati</taxon>
        <taxon>Actinomycetota</taxon>
        <taxon>Actinomycetes</taxon>
        <taxon>Streptosporangiales</taxon>
        <taxon>Nocardiopsidaceae</taxon>
        <taxon>Nocardiopsis</taxon>
    </lineage>
</organism>
<protein>
    <submittedName>
        <fullName evidence="11">ATP-binding cassette subfamily B protein</fullName>
    </submittedName>
</protein>
<dbReference type="InterPro" id="IPR027417">
    <property type="entry name" value="P-loop_NTPase"/>
</dbReference>
<dbReference type="EMBL" id="JACCFS010000001">
    <property type="protein sequence ID" value="NYJ35838.1"/>
    <property type="molecule type" value="Genomic_DNA"/>
</dbReference>
<evidence type="ECO:0000259" key="9">
    <source>
        <dbReference type="PROSITE" id="PS50893"/>
    </source>
</evidence>
<feature type="region of interest" description="Disordered" evidence="7">
    <location>
        <begin position="555"/>
        <end position="585"/>
    </location>
</feature>
<evidence type="ECO:0000256" key="4">
    <source>
        <dbReference type="ARBA" id="ARBA00022840"/>
    </source>
</evidence>
<dbReference type="CDD" id="cd07346">
    <property type="entry name" value="ABC_6TM_exporters"/>
    <property type="match status" value="1"/>
</dbReference>
<accession>A0A7Z0JB06</accession>
<dbReference type="PROSITE" id="PS50893">
    <property type="entry name" value="ABC_TRANSPORTER_2"/>
    <property type="match status" value="1"/>
</dbReference>
<keyword evidence="2 8" id="KW-0812">Transmembrane</keyword>
<dbReference type="InterPro" id="IPR017871">
    <property type="entry name" value="ABC_transporter-like_CS"/>
</dbReference>
<evidence type="ECO:0000256" key="6">
    <source>
        <dbReference type="ARBA" id="ARBA00023136"/>
    </source>
</evidence>
<dbReference type="Proteomes" id="UP000572051">
    <property type="component" value="Unassembled WGS sequence"/>
</dbReference>
<keyword evidence="4 11" id="KW-0067">ATP-binding</keyword>
<evidence type="ECO:0000256" key="5">
    <source>
        <dbReference type="ARBA" id="ARBA00022989"/>
    </source>
</evidence>
<dbReference type="InterPro" id="IPR011527">
    <property type="entry name" value="ABC1_TM_dom"/>
</dbReference>
<dbReference type="GO" id="GO:0005886">
    <property type="term" value="C:plasma membrane"/>
    <property type="evidence" value="ECO:0007669"/>
    <property type="project" value="UniProtKB-SubCell"/>
</dbReference>
<dbReference type="SUPFAM" id="SSF90123">
    <property type="entry name" value="ABC transporter transmembrane region"/>
    <property type="match status" value="1"/>
</dbReference>
<dbReference type="Pfam" id="PF00005">
    <property type="entry name" value="ABC_tran"/>
    <property type="match status" value="1"/>
</dbReference>
<evidence type="ECO:0000256" key="2">
    <source>
        <dbReference type="ARBA" id="ARBA00022692"/>
    </source>
</evidence>
<evidence type="ECO:0000256" key="3">
    <source>
        <dbReference type="ARBA" id="ARBA00022741"/>
    </source>
</evidence>
<dbReference type="PANTHER" id="PTHR43394:SF1">
    <property type="entry name" value="ATP-BINDING CASSETTE SUB-FAMILY B MEMBER 10, MITOCHONDRIAL"/>
    <property type="match status" value="1"/>
</dbReference>
<dbReference type="Gene3D" id="1.20.1560.10">
    <property type="entry name" value="ABC transporter type 1, transmembrane domain"/>
    <property type="match status" value="1"/>
</dbReference>